<dbReference type="SUPFAM" id="SSF52058">
    <property type="entry name" value="L domain-like"/>
    <property type="match status" value="1"/>
</dbReference>
<dbReference type="InterPro" id="IPR052574">
    <property type="entry name" value="CDIRP"/>
</dbReference>
<dbReference type="EMBL" id="VLLE01000002">
    <property type="protein sequence ID" value="TWI85749.1"/>
    <property type="molecule type" value="Genomic_DNA"/>
</dbReference>
<keyword evidence="1" id="KW-0433">Leucine-rich repeat</keyword>
<protein>
    <submittedName>
        <fullName evidence="3">Leucine rich repeat (LRR) protein</fullName>
    </submittedName>
</protein>
<evidence type="ECO:0000313" key="3">
    <source>
        <dbReference type="EMBL" id="TWI85749.1"/>
    </source>
</evidence>
<sequence>MKLLYSICGLFFLLRSAAQVVRIPDPNFKQRVIALGYDTNGDNQIQLTEAQQVKKLYVNGLGIVNMEGINSFTNLEELGCYNNNLSSLDVSKLKKLKYLYAYNNRIESVNIRGLQSLEHLYVQNNFLLTTLDLSGLTALTELFVMGNKLKKIDVSGLGKLEKIDAESNQIETALLTKAPKLKSVNLKNNLLSVTVDIRDLAYLEYFNAEGCNLLYLNFSGTISLKEYHW</sequence>
<name>A0A562SWU0_9BACT</name>
<dbReference type="RefSeq" id="WP_144884850.1">
    <property type="nucleotide sequence ID" value="NZ_VLLE01000002.1"/>
</dbReference>
<gene>
    <name evidence="3" type="ORF">IQ13_0917</name>
</gene>
<dbReference type="InterPro" id="IPR025875">
    <property type="entry name" value="Leu-rich_rpt_4"/>
</dbReference>
<comment type="caution">
    <text evidence="3">The sequence shown here is derived from an EMBL/GenBank/DDBJ whole genome shotgun (WGS) entry which is preliminary data.</text>
</comment>
<dbReference type="Proteomes" id="UP000316167">
    <property type="component" value="Unassembled WGS sequence"/>
</dbReference>
<dbReference type="PANTHER" id="PTHR47566">
    <property type="match status" value="1"/>
</dbReference>
<proteinExistence type="predicted"/>
<dbReference type="OrthoDB" id="1110367at2"/>
<accession>A0A562SWU0</accession>
<evidence type="ECO:0000256" key="1">
    <source>
        <dbReference type="ARBA" id="ARBA00022614"/>
    </source>
</evidence>
<dbReference type="AlphaFoldDB" id="A0A562SWU0"/>
<dbReference type="Pfam" id="PF12799">
    <property type="entry name" value="LRR_4"/>
    <property type="match status" value="1"/>
</dbReference>
<keyword evidence="4" id="KW-1185">Reference proteome</keyword>
<evidence type="ECO:0000256" key="2">
    <source>
        <dbReference type="ARBA" id="ARBA00022737"/>
    </source>
</evidence>
<evidence type="ECO:0000313" key="4">
    <source>
        <dbReference type="Proteomes" id="UP000316167"/>
    </source>
</evidence>
<organism evidence="3 4">
    <name type="scientific">Lacibacter cauensis</name>
    <dbReference type="NCBI Taxonomy" id="510947"/>
    <lineage>
        <taxon>Bacteria</taxon>
        <taxon>Pseudomonadati</taxon>
        <taxon>Bacteroidota</taxon>
        <taxon>Chitinophagia</taxon>
        <taxon>Chitinophagales</taxon>
        <taxon>Chitinophagaceae</taxon>
        <taxon>Lacibacter</taxon>
    </lineage>
</organism>
<dbReference type="PANTHER" id="PTHR47566:SF1">
    <property type="entry name" value="PROTEIN NUD1"/>
    <property type="match status" value="1"/>
</dbReference>
<dbReference type="InterPro" id="IPR032675">
    <property type="entry name" value="LRR_dom_sf"/>
</dbReference>
<reference evidence="3 4" key="1">
    <citation type="journal article" date="2015" name="Stand. Genomic Sci.">
        <title>Genomic Encyclopedia of Bacterial and Archaeal Type Strains, Phase III: the genomes of soil and plant-associated and newly described type strains.</title>
        <authorList>
            <person name="Whitman W.B."/>
            <person name="Woyke T."/>
            <person name="Klenk H.P."/>
            <person name="Zhou Y."/>
            <person name="Lilburn T.G."/>
            <person name="Beck B.J."/>
            <person name="De Vos P."/>
            <person name="Vandamme P."/>
            <person name="Eisen J.A."/>
            <person name="Garrity G."/>
            <person name="Hugenholtz P."/>
            <person name="Kyrpides N.C."/>
        </authorList>
    </citation>
    <scope>NUCLEOTIDE SEQUENCE [LARGE SCALE GENOMIC DNA]</scope>
    <source>
        <strain evidence="3 4">CGMCC 1.7271</strain>
    </source>
</reference>
<dbReference type="Gene3D" id="3.80.10.10">
    <property type="entry name" value="Ribonuclease Inhibitor"/>
    <property type="match status" value="1"/>
</dbReference>
<dbReference type="GO" id="GO:0035591">
    <property type="term" value="F:signaling adaptor activity"/>
    <property type="evidence" value="ECO:0007669"/>
    <property type="project" value="TreeGrafter"/>
</dbReference>
<keyword evidence="2" id="KW-0677">Repeat</keyword>
<dbReference type="SMART" id="SM00365">
    <property type="entry name" value="LRR_SD22"/>
    <property type="match status" value="4"/>
</dbReference>